<dbReference type="RefSeq" id="WP_072756378.1">
    <property type="nucleotide sequence ID" value="NZ_FQUK01000037.1"/>
</dbReference>
<dbReference type="PANTHER" id="PTHR43031:SF1">
    <property type="entry name" value="PYRIDINE NUCLEOTIDE-DISULPHIDE OXIDOREDUCTASE"/>
    <property type="match status" value="1"/>
</dbReference>
<dbReference type="SMART" id="SM00450">
    <property type="entry name" value="RHOD"/>
    <property type="match status" value="1"/>
</dbReference>
<sequence>MDTAQTDRKPLTDARTYCPTLTLRKVTEEGAWLVDVREPEETAALAFDVPNLIQMPLSEFERRYTELPRDRELILACSAGARSLKATYFLMYHGYTQVANMEGGLDKWVCKGLPVRGDATAGTASCGCNSGTDAGCCTPSSSSSASSACCNSGVDAGCCTPSPTAKGCC</sequence>
<dbReference type="PANTHER" id="PTHR43031">
    <property type="entry name" value="FAD-DEPENDENT OXIDOREDUCTASE"/>
    <property type="match status" value="1"/>
</dbReference>
<accession>A0A1M4ZIZ2</accession>
<evidence type="ECO:0000259" key="1">
    <source>
        <dbReference type="PROSITE" id="PS50206"/>
    </source>
</evidence>
<organism evidence="2 3">
    <name type="scientific">Thermomonas hydrothermalis</name>
    <dbReference type="NCBI Taxonomy" id="213588"/>
    <lineage>
        <taxon>Bacteria</taxon>
        <taxon>Pseudomonadati</taxon>
        <taxon>Pseudomonadota</taxon>
        <taxon>Gammaproteobacteria</taxon>
        <taxon>Lysobacterales</taxon>
        <taxon>Lysobacteraceae</taxon>
        <taxon>Thermomonas</taxon>
    </lineage>
</organism>
<dbReference type="CDD" id="cd00158">
    <property type="entry name" value="RHOD"/>
    <property type="match status" value="1"/>
</dbReference>
<dbReference type="GO" id="GO:0016740">
    <property type="term" value="F:transferase activity"/>
    <property type="evidence" value="ECO:0007669"/>
    <property type="project" value="UniProtKB-KW"/>
</dbReference>
<dbReference type="Pfam" id="PF00581">
    <property type="entry name" value="Rhodanese"/>
    <property type="match status" value="1"/>
</dbReference>
<dbReference type="InterPro" id="IPR001763">
    <property type="entry name" value="Rhodanese-like_dom"/>
</dbReference>
<dbReference type="InterPro" id="IPR036873">
    <property type="entry name" value="Rhodanese-like_dom_sf"/>
</dbReference>
<evidence type="ECO:0000313" key="2">
    <source>
        <dbReference type="EMBL" id="SHF17948.1"/>
    </source>
</evidence>
<dbReference type="InterPro" id="IPR050229">
    <property type="entry name" value="GlpE_sulfurtransferase"/>
</dbReference>
<dbReference type="Proteomes" id="UP000242857">
    <property type="component" value="Unassembled WGS sequence"/>
</dbReference>
<keyword evidence="3" id="KW-1185">Reference proteome</keyword>
<keyword evidence="2" id="KW-0808">Transferase</keyword>
<proteinExistence type="predicted"/>
<dbReference type="EMBL" id="FQUK01000037">
    <property type="protein sequence ID" value="SHF17948.1"/>
    <property type="molecule type" value="Genomic_DNA"/>
</dbReference>
<gene>
    <name evidence="2" type="ORF">SAMN02745204_01954</name>
</gene>
<name>A0A1M4ZIZ2_9GAMM</name>
<dbReference type="SUPFAM" id="SSF52821">
    <property type="entry name" value="Rhodanese/Cell cycle control phosphatase"/>
    <property type="match status" value="1"/>
</dbReference>
<evidence type="ECO:0000313" key="3">
    <source>
        <dbReference type="Proteomes" id="UP000242857"/>
    </source>
</evidence>
<dbReference type="AlphaFoldDB" id="A0A1M4ZIZ2"/>
<dbReference type="OrthoDB" id="9814704at2"/>
<dbReference type="STRING" id="213588.SAMN02745204_01954"/>
<reference evidence="3" key="1">
    <citation type="submission" date="2016-11" db="EMBL/GenBank/DDBJ databases">
        <authorList>
            <person name="Varghese N."/>
            <person name="Submissions S."/>
        </authorList>
    </citation>
    <scope>NUCLEOTIDE SEQUENCE [LARGE SCALE GENOMIC DNA]</scope>
    <source>
        <strain evidence="3">DSM 14834</strain>
    </source>
</reference>
<dbReference type="Gene3D" id="3.40.250.10">
    <property type="entry name" value="Rhodanese-like domain"/>
    <property type="match status" value="1"/>
</dbReference>
<dbReference type="PROSITE" id="PS50206">
    <property type="entry name" value="RHODANESE_3"/>
    <property type="match status" value="1"/>
</dbReference>
<feature type="domain" description="Rhodanese" evidence="1">
    <location>
        <begin position="27"/>
        <end position="117"/>
    </location>
</feature>
<protein>
    <submittedName>
        <fullName evidence="2">Rhodanese-related sulfurtransferase</fullName>
    </submittedName>
</protein>